<evidence type="ECO:0000313" key="1">
    <source>
        <dbReference type="EMBL" id="ADJ22479.1"/>
    </source>
</evidence>
<dbReference type="AlphaFoldDB" id="D8JSZ4"/>
<organism evidence="1 2">
    <name type="scientific">Hyphomicrobium denitrificans (strain ATCC 51888 / DSM 1869 / NCIMB 11706 / TK 0415)</name>
    <dbReference type="NCBI Taxonomy" id="582899"/>
    <lineage>
        <taxon>Bacteria</taxon>
        <taxon>Pseudomonadati</taxon>
        <taxon>Pseudomonadota</taxon>
        <taxon>Alphaproteobacteria</taxon>
        <taxon>Hyphomicrobiales</taxon>
        <taxon>Hyphomicrobiaceae</taxon>
        <taxon>Hyphomicrobium</taxon>
    </lineage>
</organism>
<dbReference type="eggNOG" id="ENOG50336NU">
    <property type="taxonomic scope" value="Bacteria"/>
</dbReference>
<dbReference type="KEGG" id="hdn:Hden_0658"/>
<evidence type="ECO:0000313" key="2">
    <source>
        <dbReference type="Proteomes" id="UP000002033"/>
    </source>
</evidence>
<gene>
    <name evidence="1" type="ordered locus">Hden_0658</name>
</gene>
<proteinExistence type="predicted"/>
<accession>D8JSZ4</accession>
<sequence length="329" mass="36683">MTVPRLTIDANCVINVFDPVRDSATSVDELRALIRYAMENKVEIAVTTRLEADLLRDRNEMRRAKLLSMLEMFPIVSTVGRWDVSIWDGDVFADKRTARLNDEIQQIIFPGLTPADARYSNKINDVDHLTGHVIDCRDIFVTDDRGILRRRDQLRHGPGVVVMTPAEALAHVDHIVLRSTPRTLPTDGISPDYHSRALRGVVAFDYTNNNHRYALGEAQHLFETMWSKASNVAIYAYTDAPSIDALALAKGAVAISKVTDAEAFDYSSRVRTANLGQIILWRNVNGLYGATRVVGIKDDSRGDAINELIFEYVLLPDGSRDFSGSGLLP</sequence>
<evidence type="ECO:0008006" key="3">
    <source>
        <dbReference type="Google" id="ProtNLM"/>
    </source>
</evidence>
<protein>
    <recommendedName>
        <fullName evidence="3">DUF4935 domain-containing protein</fullName>
    </recommendedName>
</protein>
<dbReference type="Proteomes" id="UP000002033">
    <property type="component" value="Chromosome"/>
</dbReference>
<dbReference type="RefSeq" id="WP_013214696.1">
    <property type="nucleotide sequence ID" value="NC_014313.1"/>
</dbReference>
<keyword evidence="2" id="KW-1185">Reference proteome</keyword>
<dbReference type="EMBL" id="CP002083">
    <property type="protein sequence ID" value="ADJ22479.1"/>
    <property type="molecule type" value="Genomic_DNA"/>
</dbReference>
<dbReference type="HOGENOM" id="CLU_844060_0_0_5"/>
<dbReference type="STRING" id="582899.Hden_0658"/>
<reference evidence="2" key="1">
    <citation type="journal article" date="2011" name="J. Bacteriol.">
        <title>Genome sequences of eight morphologically diverse alphaproteobacteria.</title>
        <authorList>
            <consortium name="US DOE Joint Genome Institute"/>
            <person name="Brown P.J."/>
            <person name="Kysela D.T."/>
            <person name="Buechlein A."/>
            <person name="Hemmerich C."/>
            <person name="Brun Y.V."/>
        </authorList>
    </citation>
    <scope>NUCLEOTIDE SEQUENCE [LARGE SCALE GENOMIC DNA]</scope>
    <source>
        <strain evidence="2">ATCC 51888 / DSM 1869 / NCIB 11706 / TK 0415</strain>
    </source>
</reference>
<name>D8JSZ4_HYPDA</name>
<dbReference type="OrthoDB" id="5379851at2"/>